<evidence type="ECO:0000313" key="2">
    <source>
        <dbReference type="Proteomes" id="UP000011182"/>
    </source>
</evidence>
<name>A0A9W5LI79_9BACI</name>
<dbReference type="EMBL" id="AMXN01000004">
    <property type="protein sequence ID" value="ELS61240.1"/>
    <property type="molecule type" value="Genomic_DNA"/>
</dbReference>
<comment type="caution">
    <text evidence="1">The sequence shown here is derived from an EMBL/GenBank/DDBJ whole genome shotgun (WGS) entry which is preliminary data.</text>
</comment>
<accession>A0A9W5LI79</accession>
<protein>
    <submittedName>
        <fullName evidence="1">Uncharacterized protein</fullName>
    </submittedName>
</protein>
<dbReference type="AlphaFoldDB" id="A0A9W5LI79"/>
<organism evidence="1 2">
    <name type="scientific">Bacillus inaquosorum KCTC 13429</name>
    <dbReference type="NCBI Taxonomy" id="1236548"/>
    <lineage>
        <taxon>Bacteria</taxon>
        <taxon>Bacillati</taxon>
        <taxon>Bacillota</taxon>
        <taxon>Bacilli</taxon>
        <taxon>Bacillales</taxon>
        <taxon>Bacillaceae</taxon>
        <taxon>Bacillus</taxon>
    </lineage>
</organism>
<sequence>MAAVLFQHNETKNQHDCWFFCAARYFKIKNLSIFLKILFSFL</sequence>
<keyword evidence="2" id="KW-1185">Reference proteome</keyword>
<gene>
    <name evidence="1" type="ORF">BSI_27020</name>
</gene>
<proteinExistence type="predicted"/>
<evidence type="ECO:0000313" key="1">
    <source>
        <dbReference type="EMBL" id="ELS61240.1"/>
    </source>
</evidence>
<dbReference type="Proteomes" id="UP000011182">
    <property type="component" value="Unassembled WGS sequence"/>
</dbReference>
<reference evidence="1 2" key="1">
    <citation type="journal article" date="2014" name="Syst. Appl. Microbiol.">
        <title>Genomic insights into the taxonomic status of the three subspecies of Bacillus subtilis.</title>
        <authorList>
            <person name="Yi H."/>
            <person name="Chun J."/>
            <person name="Cha C.J."/>
        </authorList>
    </citation>
    <scope>NUCLEOTIDE SEQUENCE [LARGE SCALE GENOMIC DNA]</scope>
    <source>
        <strain evidence="1 2">KCTC 13429</strain>
    </source>
</reference>